<feature type="domain" description="HAMP" evidence="12">
    <location>
        <begin position="167"/>
        <end position="219"/>
    </location>
</feature>
<proteinExistence type="predicted"/>
<evidence type="ECO:0000256" key="5">
    <source>
        <dbReference type="ARBA" id="ARBA00022553"/>
    </source>
</evidence>
<dbReference type="GO" id="GO:0005886">
    <property type="term" value="C:plasma membrane"/>
    <property type="evidence" value="ECO:0007669"/>
    <property type="project" value="UniProtKB-SubCell"/>
</dbReference>
<dbReference type="InterPro" id="IPR005467">
    <property type="entry name" value="His_kinase_dom"/>
</dbReference>
<dbReference type="PANTHER" id="PTHR44936">
    <property type="entry name" value="SENSOR PROTEIN CREC"/>
    <property type="match status" value="1"/>
</dbReference>
<organism evidence="13 14">
    <name type="scientific">Nannocystis pusilla</name>
    <dbReference type="NCBI Taxonomy" id="889268"/>
    <lineage>
        <taxon>Bacteria</taxon>
        <taxon>Pseudomonadati</taxon>
        <taxon>Myxococcota</taxon>
        <taxon>Polyangia</taxon>
        <taxon>Nannocystales</taxon>
        <taxon>Nannocystaceae</taxon>
        <taxon>Nannocystis</taxon>
    </lineage>
</organism>
<dbReference type="Gene3D" id="3.30.565.10">
    <property type="entry name" value="Histidine kinase-like ATPase, C-terminal domain"/>
    <property type="match status" value="1"/>
</dbReference>
<reference evidence="13" key="1">
    <citation type="submission" date="2022-11" db="EMBL/GenBank/DDBJ databases">
        <title>Minimal conservation of predation-associated metabolite biosynthetic gene clusters underscores biosynthetic potential of Myxococcota including descriptions for ten novel species: Archangium lansinium sp. nov., Myxococcus landrumus sp. nov., Nannocystis bai.</title>
        <authorList>
            <person name="Ahearne A."/>
            <person name="Stevens C."/>
            <person name="Phillips K."/>
        </authorList>
    </citation>
    <scope>NUCLEOTIDE SEQUENCE</scope>
    <source>
        <strain evidence="13">Na p29</strain>
    </source>
</reference>
<evidence type="ECO:0000313" key="13">
    <source>
        <dbReference type="EMBL" id="MCY1008106.1"/>
    </source>
</evidence>
<dbReference type="InterPro" id="IPR036890">
    <property type="entry name" value="HATPase_C_sf"/>
</dbReference>
<keyword evidence="14" id="KW-1185">Reference proteome</keyword>
<feature type="transmembrane region" description="Helical" evidence="10">
    <location>
        <begin position="12"/>
        <end position="34"/>
    </location>
</feature>
<dbReference type="PANTHER" id="PTHR44936:SF10">
    <property type="entry name" value="SENSOR PROTEIN RSTB"/>
    <property type="match status" value="1"/>
</dbReference>
<keyword evidence="5" id="KW-0597">Phosphoprotein</keyword>
<evidence type="ECO:0000313" key="14">
    <source>
        <dbReference type="Proteomes" id="UP001150924"/>
    </source>
</evidence>
<dbReference type="Proteomes" id="UP001150924">
    <property type="component" value="Unassembled WGS sequence"/>
</dbReference>
<dbReference type="EC" id="2.7.13.3" evidence="3"/>
<dbReference type="InterPro" id="IPR050980">
    <property type="entry name" value="2C_sensor_his_kinase"/>
</dbReference>
<dbReference type="AlphaFoldDB" id="A0A9X3EY51"/>
<evidence type="ECO:0000256" key="6">
    <source>
        <dbReference type="ARBA" id="ARBA00022679"/>
    </source>
</evidence>
<keyword evidence="7" id="KW-0547">Nucleotide-binding</keyword>
<evidence type="ECO:0000256" key="7">
    <source>
        <dbReference type="ARBA" id="ARBA00022741"/>
    </source>
</evidence>
<dbReference type="SUPFAM" id="SSF158472">
    <property type="entry name" value="HAMP domain-like"/>
    <property type="match status" value="1"/>
</dbReference>
<dbReference type="PROSITE" id="PS50109">
    <property type="entry name" value="HIS_KIN"/>
    <property type="match status" value="1"/>
</dbReference>
<evidence type="ECO:0000256" key="10">
    <source>
        <dbReference type="SAM" id="Phobius"/>
    </source>
</evidence>
<dbReference type="InterPro" id="IPR036097">
    <property type="entry name" value="HisK_dim/P_sf"/>
</dbReference>
<evidence type="ECO:0000259" key="12">
    <source>
        <dbReference type="PROSITE" id="PS50885"/>
    </source>
</evidence>
<evidence type="ECO:0000256" key="3">
    <source>
        <dbReference type="ARBA" id="ARBA00012438"/>
    </source>
</evidence>
<keyword evidence="6" id="KW-0808">Transferase</keyword>
<feature type="transmembrane region" description="Helical" evidence="10">
    <location>
        <begin position="146"/>
        <end position="166"/>
    </location>
</feature>
<evidence type="ECO:0000256" key="8">
    <source>
        <dbReference type="ARBA" id="ARBA00022777"/>
    </source>
</evidence>
<dbReference type="CDD" id="cd00082">
    <property type="entry name" value="HisKA"/>
    <property type="match status" value="1"/>
</dbReference>
<comment type="subcellular location">
    <subcellularLocation>
        <location evidence="2">Cell membrane</location>
        <topology evidence="2">Multi-pass membrane protein</topology>
    </subcellularLocation>
</comment>
<comment type="caution">
    <text evidence="13">The sequence shown here is derived from an EMBL/GenBank/DDBJ whole genome shotgun (WGS) entry which is preliminary data.</text>
</comment>
<dbReference type="SUPFAM" id="SSF47384">
    <property type="entry name" value="Homodimeric domain of signal transducing histidine kinase"/>
    <property type="match status" value="1"/>
</dbReference>
<dbReference type="InterPro" id="IPR003660">
    <property type="entry name" value="HAMP_dom"/>
</dbReference>
<evidence type="ECO:0000256" key="1">
    <source>
        <dbReference type="ARBA" id="ARBA00000085"/>
    </source>
</evidence>
<dbReference type="InterPro" id="IPR004358">
    <property type="entry name" value="Sig_transdc_His_kin-like_C"/>
</dbReference>
<keyword evidence="4" id="KW-1003">Cell membrane</keyword>
<dbReference type="InterPro" id="IPR003661">
    <property type="entry name" value="HisK_dim/P_dom"/>
</dbReference>
<keyword evidence="9 13" id="KW-0067">ATP-binding</keyword>
<dbReference type="FunFam" id="3.30.565.10:FF:000006">
    <property type="entry name" value="Sensor histidine kinase WalK"/>
    <property type="match status" value="1"/>
</dbReference>
<evidence type="ECO:0000256" key="2">
    <source>
        <dbReference type="ARBA" id="ARBA00004651"/>
    </source>
</evidence>
<sequence>MSPLRPWRLAAQIWALALLTQAVVVLSLAAMFWMSRHPAPPNFMRLHEHIIREVATHADEPGGLQAAIDRASAATSDQFALFSRDGALLAATRGSTPPQLPFERLATLSRTERIDGPARVIVPLRAEDGLVGFGVARLQLPPPPRMGVATVAVVLAVLAGLSVLLARRLLEPLRRLVGTAQAFGAGDIQVRAGLPPRGPLGLLGRVFDEMADRVAELLRSQRELLANVSHELRTPLARLRVALELAAESDPETARTELHLAEDDLAQLERMVEDVLRTASLDLASLRPGGSHTALQRQRLDVAALVRRAGRRFAGAWSNSQVTIAAPEEPLYVDGDAELLRRALDNLLDNARKYSEPGSPITLRAAAEGDEVVLEVADAGIGIDAADQVQVFTPFFRTDRSRTRMTGGVGLGLTLVQRIALAHEGSVALESEPGRGTRVTLRIPRARGGLVPSQALHCEQATAQE</sequence>
<dbReference type="Pfam" id="PF02518">
    <property type="entry name" value="HATPase_c"/>
    <property type="match status" value="1"/>
</dbReference>
<gene>
    <name evidence="13" type="ORF">OV079_21610</name>
</gene>
<dbReference type="Gene3D" id="1.10.287.130">
    <property type="match status" value="1"/>
</dbReference>
<evidence type="ECO:0000259" key="11">
    <source>
        <dbReference type="PROSITE" id="PS50109"/>
    </source>
</evidence>
<feature type="domain" description="Histidine kinase" evidence="11">
    <location>
        <begin position="227"/>
        <end position="447"/>
    </location>
</feature>
<dbReference type="EMBL" id="JAPNKE010000002">
    <property type="protein sequence ID" value="MCY1008106.1"/>
    <property type="molecule type" value="Genomic_DNA"/>
</dbReference>
<evidence type="ECO:0000256" key="4">
    <source>
        <dbReference type="ARBA" id="ARBA00022475"/>
    </source>
</evidence>
<dbReference type="Pfam" id="PF00672">
    <property type="entry name" value="HAMP"/>
    <property type="match status" value="1"/>
</dbReference>
<comment type="catalytic activity">
    <reaction evidence="1">
        <text>ATP + protein L-histidine = ADP + protein N-phospho-L-histidine.</text>
        <dbReference type="EC" id="2.7.13.3"/>
    </reaction>
</comment>
<keyword evidence="10" id="KW-0472">Membrane</keyword>
<accession>A0A9X3EY51</accession>
<dbReference type="SMART" id="SM00388">
    <property type="entry name" value="HisKA"/>
    <property type="match status" value="1"/>
</dbReference>
<dbReference type="Pfam" id="PF00512">
    <property type="entry name" value="HisKA"/>
    <property type="match status" value="1"/>
</dbReference>
<evidence type="ECO:0000256" key="9">
    <source>
        <dbReference type="ARBA" id="ARBA00022840"/>
    </source>
</evidence>
<dbReference type="InterPro" id="IPR003594">
    <property type="entry name" value="HATPase_dom"/>
</dbReference>
<dbReference type="Gene3D" id="6.10.340.10">
    <property type="match status" value="1"/>
</dbReference>
<dbReference type="SMART" id="SM00387">
    <property type="entry name" value="HATPase_c"/>
    <property type="match status" value="1"/>
</dbReference>
<dbReference type="PROSITE" id="PS50885">
    <property type="entry name" value="HAMP"/>
    <property type="match status" value="1"/>
</dbReference>
<dbReference type="PRINTS" id="PR00344">
    <property type="entry name" value="BCTRLSENSOR"/>
</dbReference>
<dbReference type="RefSeq" id="WP_267770755.1">
    <property type="nucleotide sequence ID" value="NZ_JAPNKE010000002.1"/>
</dbReference>
<dbReference type="GO" id="GO:0000155">
    <property type="term" value="F:phosphorelay sensor kinase activity"/>
    <property type="evidence" value="ECO:0007669"/>
    <property type="project" value="InterPro"/>
</dbReference>
<protein>
    <recommendedName>
        <fullName evidence="3">histidine kinase</fullName>
        <ecNumber evidence="3">2.7.13.3</ecNumber>
    </recommendedName>
</protein>
<dbReference type="GO" id="GO:0005524">
    <property type="term" value="F:ATP binding"/>
    <property type="evidence" value="ECO:0007669"/>
    <property type="project" value="UniProtKB-KW"/>
</dbReference>
<name>A0A9X3EY51_9BACT</name>
<keyword evidence="10" id="KW-0812">Transmembrane</keyword>
<dbReference type="SMART" id="SM00304">
    <property type="entry name" value="HAMP"/>
    <property type="match status" value="1"/>
</dbReference>
<keyword evidence="10" id="KW-1133">Transmembrane helix</keyword>
<keyword evidence="8" id="KW-0418">Kinase</keyword>
<dbReference type="SUPFAM" id="SSF55874">
    <property type="entry name" value="ATPase domain of HSP90 chaperone/DNA topoisomerase II/histidine kinase"/>
    <property type="match status" value="1"/>
</dbReference>